<dbReference type="InParanoid" id="A0A540V7X6"/>
<organism evidence="2 3">
    <name type="scientific">Litorilinea aerophila</name>
    <dbReference type="NCBI Taxonomy" id="1204385"/>
    <lineage>
        <taxon>Bacteria</taxon>
        <taxon>Bacillati</taxon>
        <taxon>Chloroflexota</taxon>
        <taxon>Caldilineae</taxon>
        <taxon>Caldilineales</taxon>
        <taxon>Caldilineaceae</taxon>
        <taxon>Litorilinea</taxon>
    </lineage>
</organism>
<evidence type="ECO:0000313" key="3">
    <source>
        <dbReference type="Proteomes" id="UP000317371"/>
    </source>
</evidence>
<evidence type="ECO:0000313" key="2">
    <source>
        <dbReference type="EMBL" id="TQE92866.1"/>
    </source>
</evidence>
<dbReference type="Pfam" id="PF13358">
    <property type="entry name" value="DDE_3"/>
    <property type="match status" value="1"/>
</dbReference>
<keyword evidence="3" id="KW-1185">Reference proteome</keyword>
<sequence length="259" mass="30503">MLDDAVAGRPVGGARDGGLYLRRDGATGVKKNELKPWQKQQWCISQVTADFVWRMEDLLDLYAEPYDPRRPVVCFDERPYQLVRDKRDPLPVKPGQPRREDYEYERKGRCNLFLTFQPLTGWRHVEVTERRTGPDFAQQMKWLVDEVFPAAEVIRVVLDNLNTHTPVALYQTFPPEEARRLTQKLAFHYTPKHGSWLNMVEIEFSVLARQCLNRRLPEVESVCQEVKAWEEDRNAARATVEWRFTTADAWFKLHRLYPQ</sequence>
<dbReference type="NCBIfam" id="NF033545">
    <property type="entry name" value="transpos_IS630"/>
    <property type="match status" value="1"/>
</dbReference>
<evidence type="ECO:0000259" key="1">
    <source>
        <dbReference type="Pfam" id="PF13358"/>
    </source>
</evidence>
<accession>A0A540V7X6</accession>
<dbReference type="OrthoDB" id="155413at2"/>
<comment type="caution">
    <text evidence="2">The sequence shown here is derived from an EMBL/GenBank/DDBJ whole genome shotgun (WGS) entry which is preliminary data.</text>
</comment>
<feature type="domain" description="Tc1-like transposase DDE" evidence="1">
    <location>
        <begin position="71"/>
        <end position="221"/>
    </location>
</feature>
<dbReference type="InterPro" id="IPR038717">
    <property type="entry name" value="Tc1-like_DDE_dom"/>
</dbReference>
<reference evidence="2 3" key="1">
    <citation type="submission" date="2019-06" db="EMBL/GenBank/DDBJ databases">
        <title>Genome sequence of Litorilinea aerophila BAA-2444.</title>
        <authorList>
            <person name="Maclea K.S."/>
            <person name="Maurais E.G."/>
            <person name="Iannazzi L.C."/>
        </authorList>
    </citation>
    <scope>NUCLEOTIDE SEQUENCE [LARGE SCALE GENOMIC DNA]</scope>
    <source>
        <strain evidence="2 3">ATCC BAA-2444</strain>
    </source>
</reference>
<protein>
    <submittedName>
        <fullName evidence="2">IS630 family transposase</fullName>
    </submittedName>
</protein>
<proteinExistence type="predicted"/>
<dbReference type="Proteomes" id="UP000317371">
    <property type="component" value="Unassembled WGS sequence"/>
</dbReference>
<dbReference type="AlphaFoldDB" id="A0A540V7X6"/>
<dbReference type="EMBL" id="VIGC01000093">
    <property type="protein sequence ID" value="TQE92866.1"/>
    <property type="molecule type" value="Genomic_DNA"/>
</dbReference>
<gene>
    <name evidence="2" type="ORF">FKZ61_23715</name>
</gene>
<dbReference type="InterPro" id="IPR047655">
    <property type="entry name" value="Transpos_IS630-like"/>
</dbReference>
<name>A0A540V7X6_9CHLR</name>